<keyword evidence="2" id="KW-1185">Reference proteome</keyword>
<proteinExistence type="predicted"/>
<gene>
    <name evidence="1" type="ORF">CMC5_040260</name>
</gene>
<dbReference type="RefSeq" id="WP_050431877.1">
    <property type="nucleotide sequence ID" value="NZ_CP012159.1"/>
</dbReference>
<accession>A0A0K1EG71</accession>
<dbReference type="Proteomes" id="UP000067626">
    <property type="component" value="Chromosome"/>
</dbReference>
<protein>
    <submittedName>
        <fullName evidence="1">Uncharacterized protein</fullName>
    </submittedName>
</protein>
<sequence>MNRRRIWSELLPLAEVGSPPVLRLLARYGLDLAIAVRPDTLPELPALCRAAASAGVPVAVWPMLDDAAGRWASGATITPYRAFIEELLATLTREDLTPAEIIVDLEPPIGHVQRALDDPRGLWSLLRSRAGDDGTSAVAAFRALVETLDARGIVASAAIVPFLLRDGSWERTLGTPVTGVGFRGIHAMLYTSMIEGWSRGLLRRADVLALLALLCRAARLRFGDAVGASLGVVGVGALGDEPTYRDPEELRQDAAIARAAGIDDLALFDLAGVLSRPPPEAWLDAFVDASPHATPAPTLRAHGALAALDCLQLLSRLRPFSRTR</sequence>
<name>A0A0K1EG71_CHOCO</name>
<reference evidence="1 2" key="1">
    <citation type="submission" date="2015-07" db="EMBL/GenBank/DDBJ databases">
        <title>Genome analysis of myxobacterium Chondromyces crocatus Cm c5 reveals a high potential for natural compound synthesis and the genetic basis for the loss of fruiting body formation.</title>
        <authorList>
            <person name="Zaburannyi N."/>
            <person name="Bunk B."/>
            <person name="Maier J."/>
            <person name="Overmann J."/>
            <person name="Mueller R."/>
        </authorList>
    </citation>
    <scope>NUCLEOTIDE SEQUENCE [LARGE SCALE GENOMIC DNA]</scope>
    <source>
        <strain evidence="1 2">Cm c5</strain>
    </source>
</reference>
<dbReference type="EMBL" id="CP012159">
    <property type="protein sequence ID" value="AKT39875.1"/>
    <property type="molecule type" value="Genomic_DNA"/>
</dbReference>
<dbReference type="KEGG" id="ccro:CMC5_040260"/>
<evidence type="ECO:0000313" key="1">
    <source>
        <dbReference type="EMBL" id="AKT39875.1"/>
    </source>
</evidence>
<evidence type="ECO:0000313" key="2">
    <source>
        <dbReference type="Proteomes" id="UP000067626"/>
    </source>
</evidence>
<dbReference type="AlphaFoldDB" id="A0A0K1EG71"/>
<dbReference type="OrthoDB" id="5508020at2"/>
<organism evidence="1 2">
    <name type="scientific">Chondromyces crocatus</name>
    <dbReference type="NCBI Taxonomy" id="52"/>
    <lineage>
        <taxon>Bacteria</taxon>
        <taxon>Pseudomonadati</taxon>
        <taxon>Myxococcota</taxon>
        <taxon>Polyangia</taxon>
        <taxon>Polyangiales</taxon>
        <taxon>Polyangiaceae</taxon>
        <taxon>Chondromyces</taxon>
    </lineage>
</organism>